<dbReference type="CDD" id="cd00165">
    <property type="entry name" value="S4"/>
    <property type="match status" value="1"/>
</dbReference>
<reference evidence="3" key="1">
    <citation type="journal article" date="2019" name="Int. J. Syst. Evol. Microbiol.">
        <title>The Global Catalogue of Microorganisms (GCM) 10K type strain sequencing project: providing services to taxonomists for standard genome sequencing and annotation.</title>
        <authorList>
            <consortium name="The Broad Institute Genomics Platform"/>
            <consortium name="The Broad Institute Genome Sequencing Center for Infectious Disease"/>
            <person name="Wu L."/>
            <person name="Ma J."/>
        </authorList>
    </citation>
    <scope>NUCLEOTIDE SEQUENCE [LARGE SCALE GENOMIC DNA]</scope>
    <source>
        <strain evidence="3">JCM 18304</strain>
    </source>
</reference>
<gene>
    <name evidence="2" type="ORF">GCM10023322_73620</name>
</gene>
<accession>A0ABP9SQU3</accession>
<comment type="caution">
    <text evidence="2">The sequence shown here is derived from an EMBL/GenBank/DDBJ whole genome shotgun (WGS) entry which is preliminary data.</text>
</comment>
<keyword evidence="1" id="KW-0694">RNA-binding</keyword>
<sequence length="71" mass="8020">MASMRDVDIEEDMIRLAQFLKLAGVIDTGGEAKLVIADGEVRVNGEVEVRRGRQLRRGDVIEFDGQRLRIH</sequence>
<dbReference type="PROSITE" id="PS50889">
    <property type="entry name" value="S4"/>
    <property type="match status" value="1"/>
</dbReference>
<dbReference type="Pfam" id="PF13275">
    <property type="entry name" value="S4_2"/>
    <property type="match status" value="1"/>
</dbReference>
<dbReference type="Gene3D" id="3.10.290.10">
    <property type="entry name" value="RNA-binding S4 domain"/>
    <property type="match status" value="1"/>
</dbReference>
<evidence type="ECO:0000313" key="2">
    <source>
        <dbReference type="EMBL" id="GAA5198997.1"/>
    </source>
</evidence>
<dbReference type="RefSeq" id="WP_345637729.1">
    <property type="nucleotide sequence ID" value="NZ_BAABJQ010000035.1"/>
</dbReference>
<keyword evidence="3" id="KW-1185">Reference proteome</keyword>
<dbReference type="Proteomes" id="UP001501570">
    <property type="component" value="Unassembled WGS sequence"/>
</dbReference>
<protein>
    <submittedName>
        <fullName evidence="2">RNA-binding S4 domain-containing protein</fullName>
    </submittedName>
</protein>
<dbReference type="EMBL" id="BAABJQ010000035">
    <property type="protein sequence ID" value="GAA5198997.1"/>
    <property type="molecule type" value="Genomic_DNA"/>
</dbReference>
<evidence type="ECO:0000256" key="1">
    <source>
        <dbReference type="PROSITE-ProRule" id="PRU00182"/>
    </source>
</evidence>
<proteinExistence type="predicted"/>
<organism evidence="2 3">
    <name type="scientific">Rugosimonospora acidiphila</name>
    <dbReference type="NCBI Taxonomy" id="556531"/>
    <lineage>
        <taxon>Bacteria</taxon>
        <taxon>Bacillati</taxon>
        <taxon>Actinomycetota</taxon>
        <taxon>Actinomycetes</taxon>
        <taxon>Micromonosporales</taxon>
        <taxon>Micromonosporaceae</taxon>
        <taxon>Rugosimonospora</taxon>
    </lineage>
</organism>
<name>A0ABP9SQU3_9ACTN</name>
<dbReference type="InterPro" id="IPR036986">
    <property type="entry name" value="S4_RNA-bd_sf"/>
</dbReference>
<dbReference type="SUPFAM" id="SSF55174">
    <property type="entry name" value="Alpha-L RNA-binding motif"/>
    <property type="match status" value="1"/>
</dbReference>
<evidence type="ECO:0000313" key="3">
    <source>
        <dbReference type="Proteomes" id="UP001501570"/>
    </source>
</evidence>